<evidence type="ECO:0000313" key="5">
    <source>
        <dbReference type="Proteomes" id="UP000183670"/>
    </source>
</evidence>
<dbReference type="InterPro" id="IPR000835">
    <property type="entry name" value="HTH_MarR-typ"/>
</dbReference>
<evidence type="ECO:0000313" key="2">
    <source>
        <dbReference type="EMBL" id="SDB79450.1"/>
    </source>
</evidence>
<dbReference type="Pfam" id="PF01047">
    <property type="entry name" value="MarR"/>
    <property type="match status" value="1"/>
</dbReference>
<gene>
    <name evidence="2" type="ORF">SAMN05192581_107915</name>
    <name evidence="3" type="ORF">SAMN05192582_109314</name>
</gene>
<evidence type="ECO:0000313" key="4">
    <source>
        <dbReference type="Proteomes" id="UP000181870"/>
    </source>
</evidence>
<dbReference type="SUPFAM" id="SSF46785">
    <property type="entry name" value="Winged helix' DNA-binding domain"/>
    <property type="match status" value="1"/>
</dbReference>
<reference evidence="4 5" key="1">
    <citation type="submission" date="2016-10" db="EMBL/GenBank/DDBJ databases">
        <authorList>
            <person name="de Groot N.N."/>
        </authorList>
    </citation>
    <scope>NUCLEOTIDE SEQUENCE [LARGE SCALE GENOMIC DNA]</scope>
    <source>
        <strain evidence="2 5">NLAE-zl-C500</strain>
        <strain evidence="3 4">NLAE-zl-C57</strain>
    </source>
</reference>
<dbReference type="SMART" id="SM00347">
    <property type="entry name" value="HTH_MARR"/>
    <property type="match status" value="1"/>
</dbReference>
<protein>
    <submittedName>
        <fullName evidence="2">DNA-binding transcriptional regulator, MarR family</fullName>
    </submittedName>
</protein>
<dbReference type="RefSeq" id="WP_074560258.1">
    <property type="nucleotide sequence ID" value="NZ_FMYE01000079.1"/>
</dbReference>
<proteinExistence type="predicted"/>
<dbReference type="AlphaFoldDB" id="A0A1G6GBU4"/>
<dbReference type="Proteomes" id="UP000183670">
    <property type="component" value="Unassembled WGS sequence"/>
</dbReference>
<accession>A0A1G6GBU4</accession>
<dbReference type="Gene3D" id="1.10.10.10">
    <property type="entry name" value="Winged helix-like DNA-binding domain superfamily/Winged helix DNA-binding domain"/>
    <property type="match status" value="1"/>
</dbReference>
<feature type="domain" description="HTH marR-type" evidence="1">
    <location>
        <begin position="1"/>
        <end position="120"/>
    </location>
</feature>
<dbReference type="PROSITE" id="PS50995">
    <property type="entry name" value="HTH_MARR_2"/>
    <property type="match status" value="1"/>
</dbReference>
<dbReference type="GO" id="GO:0003677">
    <property type="term" value="F:DNA binding"/>
    <property type="evidence" value="ECO:0007669"/>
    <property type="project" value="UniProtKB-KW"/>
</dbReference>
<dbReference type="InterPro" id="IPR036388">
    <property type="entry name" value="WH-like_DNA-bd_sf"/>
</dbReference>
<dbReference type="PANTHER" id="PTHR33164:SF43">
    <property type="entry name" value="HTH-TYPE TRANSCRIPTIONAL REPRESSOR YETL"/>
    <property type="match status" value="1"/>
</dbReference>
<dbReference type="InterPro" id="IPR036390">
    <property type="entry name" value="WH_DNA-bd_sf"/>
</dbReference>
<keyword evidence="2" id="KW-0238">DNA-binding</keyword>
<name>A0A1G6GBU4_BACOV</name>
<dbReference type="GO" id="GO:0006950">
    <property type="term" value="P:response to stress"/>
    <property type="evidence" value="ECO:0007669"/>
    <property type="project" value="TreeGrafter"/>
</dbReference>
<evidence type="ECO:0000313" key="3">
    <source>
        <dbReference type="EMBL" id="SDI93533.1"/>
    </source>
</evidence>
<sequence length="120" mass="13452">METLCKIRDIYRAVAAFELEFEKAHNLCLNEGMLLCTLSKTERLSSGELAESLGLTTSNTSKVIRSVESKGLVERVLGVVDKRQMYFSLTPKGKQALSQIKCNEQDIPNLLKDILKTTEE</sequence>
<evidence type="ECO:0000259" key="1">
    <source>
        <dbReference type="PROSITE" id="PS50995"/>
    </source>
</evidence>
<dbReference type="PRINTS" id="PR00598">
    <property type="entry name" value="HTHMARR"/>
</dbReference>
<dbReference type="EMBL" id="FMYE01000079">
    <property type="protein sequence ID" value="SDB79450.1"/>
    <property type="molecule type" value="Genomic_DNA"/>
</dbReference>
<dbReference type="Proteomes" id="UP000181870">
    <property type="component" value="Unassembled WGS sequence"/>
</dbReference>
<organism evidence="2 5">
    <name type="scientific">Bacteroides ovatus</name>
    <dbReference type="NCBI Taxonomy" id="28116"/>
    <lineage>
        <taxon>Bacteria</taxon>
        <taxon>Pseudomonadati</taxon>
        <taxon>Bacteroidota</taxon>
        <taxon>Bacteroidia</taxon>
        <taxon>Bacteroidales</taxon>
        <taxon>Bacteroidaceae</taxon>
        <taxon>Bacteroides</taxon>
    </lineage>
</organism>
<dbReference type="InterPro" id="IPR039422">
    <property type="entry name" value="MarR/SlyA-like"/>
</dbReference>
<dbReference type="PANTHER" id="PTHR33164">
    <property type="entry name" value="TRANSCRIPTIONAL REGULATOR, MARR FAMILY"/>
    <property type="match status" value="1"/>
</dbReference>
<dbReference type="GO" id="GO:0003700">
    <property type="term" value="F:DNA-binding transcription factor activity"/>
    <property type="evidence" value="ECO:0007669"/>
    <property type="project" value="InterPro"/>
</dbReference>
<dbReference type="EMBL" id="FNDO01000093">
    <property type="protein sequence ID" value="SDI93533.1"/>
    <property type="molecule type" value="Genomic_DNA"/>
</dbReference>